<dbReference type="AlphaFoldDB" id="A0A444ZKP7"/>
<organism evidence="2 3">
    <name type="scientific">Arachis hypogaea</name>
    <name type="common">Peanut</name>
    <dbReference type="NCBI Taxonomy" id="3818"/>
    <lineage>
        <taxon>Eukaryota</taxon>
        <taxon>Viridiplantae</taxon>
        <taxon>Streptophyta</taxon>
        <taxon>Embryophyta</taxon>
        <taxon>Tracheophyta</taxon>
        <taxon>Spermatophyta</taxon>
        <taxon>Magnoliopsida</taxon>
        <taxon>eudicotyledons</taxon>
        <taxon>Gunneridae</taxon>
        <taxon>Pentapetalae</taxon>
        <taxon>rosids</taxon>
        <taxon>fabids</taxon>
        <taxon>Fabales</taxon>
        <taxon>Fabaceae</taxon>
        <taxon>Papilionoideae</taxon>
        <taxon>50 kb inversion clade</taxon>
        <taxon>dalbergioids sensu lato</taxon>
        <taxon>Dalbergieae</taxon>
        <taxon>Pterocarpus clade</taxon>
        <taxon>Arachis</taxon>
    </lineage>
</organism>
<dbReference type="InterPro" id="IPR004252">
    <property type="entry name" value="Probable_transposase_24"/>
</dbReference>
<dbReference type="Pfam" id="PF03004">
    <property type="entry name" value="Transposase_24"/>
    <property type="match status" value="1"/>
</dbReference>
<sequence length="162" mass="19062">MANEQTYIVASFAISKYSLEQDRPDIASNQDLTFNLRDHMSLATVIACSNEENREAIAISLANVEPSLSMQVFHYEDDGRGRIKRRIVQRIGRSWRNARNYLFHKEKCRKNAINRSKQLYTHTRGSKTMARKRHEEEQRQGRPIGRGEIWTMSHKKKRMVRI</sequence>
<dbReference type="Proteomes" id="UP000289738">
    <property type="component" value="Chromosome B04"/>
</dbReference>
<reference evidence="2 3" key="1">
    <citation type="submission" date="2019-01" db="EMBL/GenBank/DDBJ databases">
        <title>Sequencing of cultivated peanut Arachis hypogaea provides insights into genome evolution and oil improvement.</title>
        <authorList>
            <person name="Chen X."/>
        </authorList>
    </citation>
    <scope>NUCLEOTIDE SEQUENCE [LARGE SCALE GENOMIC DNA]</scope>
    <source>
        <strain evidence="3">cv. Fuhuasheng</strain>
        <tissue evidence="2">Leaves</tissue>
    </source>
</reference>
<comment type="caution">
    <text evidence="2">The sequence shown here is derived from an EMBL/GenBank/DDBJ whole genome shotgun (WGS) entry which is preliminary data.</text>
</comment>
<evidence type="ECO:0000313" key="3">
    <source>
        <dbReference type="Proteomes" id="UP000289738"/>
    </source>
</evidence>
<accession>A0A444ZKP7</accession>
<evidence type="ECO:0000256" key="1">
    <source>
        <dbReference type="SAM" id="MobiDB-lite"/>
    </source>
</evidence>
<gene>
    <name evidence="2" type="ORF">Ahy_B04g071421</name>
</gene>
<name>A0A444ZKP7_ARAHY</name>
<keyword evidence="3" id="KW-1185">Reference proteome</keyword>
<feature type="region of interest" description="Disordered" evidence="1">
    <location>
        <begin position="122"/>
        <end position="144"/>
    </location>
</feature>
<dbReference type="EMBL" id="SDMP01000014">
    <property type="protein sequence ID" value="RYR14732.1"/>
    <property type="molecule type" value="Genomic_DNA"/>
</dbReference>
<proteinExistence type="predicted"/>
<evidence type="ECO:0000313" key="2">
    <source>
        <dbReference type="EMBL" id="RYR14732.1"/>
    </source>
</evidence>
<protein>
    <submittedName>
        <fullName evidence="2">Uncharacterized protein</fullName>
    </submittedName>
</protein>